<keyword evidence="3" id="KW-1185">Reference proteome</keyword>
<feature type="compositionally biased region" description="Polar residues" evidence="1">
    <location>
        <begin position="88"/>
        <end position="98"/>
    </location>
</feature>
<dbReference type="STRING" id="1901.BB341_07660"/>
<gene>
    <name evidence="2" type="ORF">SCLAV_4229</name>
</gene>
<organism evidence="2 3">
    <name type="scientific">Streptomyces clavuligerus</name>
    <dbReference type="NCBI Taxonomy" id="1901"/>
    <lineage>
        <taxon>Bacteria</taxon>
        <taxon>Bacillati</taxon>
        <taxon>Actinomycetota</taxon>
        <taxon>Actinomycetes</taxon>
        <taxon>Kitasatosporales</taxon>
        <taxon>Streptomycetaceae</taxon>
        <taxon>Streptomyces</taxon>
    </lineage>
</organism>
<protein>
    <submittedName>
        <fullName evidence="2">Uncharacterized protein</fullName>
    </submittedName>
</protein>
<dbReference type="EMBL" id="CM000913">
    <property type="protein sequence ID" value="EFG09303.1"/>
    <property type="molecule type" value="Genomic_DNA"/>
</dbReference>
<dbReference type="Proteomes" id="UP000002357">
    <property type="component" value="Chromosome"/>
</dbReference>
<evidence type="ECO:0000313" key="2">
    <source>
        <dbReference type="EMBL" id="EFG09303.1"/>
    </source>
</evidence>
<evidence type="ECO:0000256" key="1">
    <source>
        <dbReference type="SAM" id="MobiDB-lite"/>
    </source>
</evidence>
<dbReference type="AlphaFoldDB" id="B5GL92"/>
<name>B5GL92_STRCL</name>
<feature type="region of interest" description="Disordered" evidence="1">
    <location>
        <begin position="84"/>
        <end position="104"/>
    </location>
</feature>
<accession>B5GL92</accession>
<dbReference type="KEGG" id="sclf:BB341_07660"/>
<reference evidence="2 3" key="1">
    <citation type="journal article" date="2010" name="Genome Biol. Evol.">
        <title>The sequence of a 1.8-mb bacterial linear plasmid reveals a rich evolutionary reservoir of secondary metabolic pathways.</title>
        <authorList>
            <person name="Medema M.H."/>
            <person name="Trefzer A."/>
            <person name="Kovalchuk A."/>
            <person name="van den Berg M."/>
            <person name="Mueller U."/>
            <person name="Heijne W."/>
            <person name="Wu L."/>
            <person name="Alam M.T."/>
            <person name="Ronning C.M."/>
            <person name="Nierman W.C."/>
            <person name="Bovenberg R.A.L."/>
            <person name="Breitling R."/>
            <person name="Takano E."/>
        </authorList>
    </citation>
    <scope>NUCLEOTIDE SEQUENCE [LARGE SCALE GENOMIC DNA]</scope>
    <source>
        <strain evidence="3">ATCC 27064 / DSM 738 / JCM 4710 / NBRC 13307 / NCIMB 12785 / NRRL 3585 / VKM Ac-602</strain>
    </source>
</reference>
<sequence>MSTASVAGVRADRLSECMRRALSTGGDGAVVVCSVGTERALVARGLIHPVESTLTEQGMAVLAQLQDPTTVEIAAPRTAADLPKGTRVVSSDGRTGTVNGVDVGRVTNPDHRNCGREYVGVELDPVVGMAPGTGRTCLFVDELTIGGAA</sequence>
<evidence type="ECO:0000313" key="3">
    <source>
        <dbReference type="Proteomes" id="UP000002357"/>
    </source>
</evidence>
<dbReference type="RefSeq" id="WP_003952473.1">
    <property type="nucleotide sequence ID" value="NZ_WKJV01000027.1"/>
</dbReference>
<proteinExistence type="predicted"/>